<dbReference type="Pfam" id="PF13338">
    <property type="entry name" value="AbiEi_4"/>
    <property type="match status" value="1"/>
</dbReference>
<feature type="domain" description="AbiEi antitoxin N-terminal" evidence="3">
    <location>
        <begin position="4"/>
        <end position="49"/>
    </location>
</feature>
<evidence type="ECO:0000313" key="5">
    <source>
        <dbReference type="Proteomes" id="UP000251891"/>
    </source>
</evidence>
<dbReference type="Pfam" id="PF09407">
    <property type="entry name" value="AbiEi_1"/>
    <property type="match status" value="1"/>
</dbReference>
<keyword evidence="5" id="KW-1185">Reference proteome</keyword>
<feature type="region of interest" description="Disordered" evidence="1">
    <location>
        <begin position="191"/>
        <end position="212"/>
    </location>
</feature>
<evidence type="ECO:0000259" key="2">
    <source>
        <dbReference type="Pfam" id="PF09407"/>
    </source>
</evidence>
<sequence length="212" mass="23655">MPPKLARRRNAVLRPRDAADVYAHPRPELARLARRGALRQVAHGYYVVVPQRRLADPRWRPELHATALGIAVTDYGIDDAALMGTSAARHHGALPRAVAVAVVAIPRQRAALRLDIGQVTFVKRKVGRLDVERYEHDLVTGWVTTVEQTLLDVADRPALGGLTEDSAREVVRALALRADWGRVAELAREQRRPRAHRTALELSEQDPDARPR</sequence>
<dbReference type="EMBL" id="QLYX01000025">
    <property type="protein sequence ID" value="RAY10811.1"/>
    <property type="molecule type" value="Genomic_DNA"/>
</dbReference>
<evidence type="ECO:0000259" key="3">
    <source>
        <dbReference type="Pfam" id="PF13338"/>
    </source>
</evidence>
<comment type="caution">
    <text evidence="4">The sequence shown here is derived from an EMBL/GenBank/DDBJ whole genome shotgun (WGS) entry which is preliminary data.</text>
</comment>
<evidence type="ECO:0000256" key="1">
    <source>
        <dbReference type="SAM" id="MobiDB-lite"/>
    </source>
</evidence>
<accession>A0A365GVH6</accession>
<protein>
    <submittedName>
        <fullName evidence="4">Uncharacterized protein</fullName>
    </submittedName>
</protein>
<dbReference type="OrthoDB" id="5055735at2"/>
<feature type="domain" description="AbiEi antitoxin C-terminal" evidence="2">
    <location>
        <begin position="78"/>
        <end position="195"/>
    </location>
</feature>
<dbReference type="InterPro" id="IPR025159">
    <property type="entry name" value="AbiEi_N"/>
</dbReference>
<dbReference type="InterPro" id="IPR018547">
    <property type="entry name" value="AbiEi_C"/>
</dbReference>
<evidence type="ECO:0000313" key="4">
    <source>
        <dbReference type="EMBL" id="RAY10811.1"/>
    </source>
</evidence>
<gene>
    <name evidence="4" type="ORF">DPM19_33675</name>
</gene>
<name>A0A365GVH6_9ACTN</name>
<reference evidence="4 5" key="1">
    <citation type="submission" date="2018-06" db="EMBL/GenBank/DDBJ databases">
        <title>Actinomadura craniellae sp. nov. isolated from marine sponge Craniella sp.</title>
        <authorList>
            <person name="Li L."/>
            <person name="Xu Q.H."/>
            <person name="Lin H.W."/>
            <person name="Lu Y.H."/>
        </authorList>
    </citation>
    <scope>NUCLEOTIDE SEQUENCE [LARGE SCALE GENOMIC DNA]</scope>
    <source>
        <strain evidence="4 5">LHW63021</strain>
    </source>
</reference>
<proteinExistence type="predicted"/>
<organism evidence="4 5">
    <name type="scientific">Actinomadura craniellae</name>
    <dbReference type="NCBI Taxonomy" id="2231787"/>
    <lineage>
        <taxon>Bacteria</taxon>
        <taxon>Bacillati</taxon>
        <taxon>Actinomycetota</taxon>
        <taxon>Actinomycetes</taxon>
        <taxon>Streptosporangiales</taxon>
        <taxon>Thermomonosporaceae</taxon>
        <taxon>Actinomadura</taxon>
    </lineage>
</organism>
<dbReference type="AlphaFoldDB" id="A0A365GVH6"/>
<dbReference type="Proteomes" id="UP000251891">
    <property type="component" value="Unassembled WGS sequence"/>
</dbReference>